<accession>A0ABD5RMG9</accession>
<dbReference type="Gene3D" id="3.40.630.30">
    <property type="match status" value="1"/>
</dbReference>
<dbReference type="PROSITE" id="PS51186">
    <property type="entry name" value="GNAT"/>
    <property type="match status" value="1"/>
</dbReference>
<organism evidence="4 5">
    <name type="scientific">Halomarina salina</name>
    <dbReference type="NCBI Taxonomy" id="1872699"/>
    <lineage>
        <taxon>Archaea</taxon>
        <taxon>Methanobacteriati</taxon>
        <taxon>Methanobacteriota</taxon>
        <taxon>Stenosarchaea group</taxon>
        <taxon>Halobacteria</taxon>
        <taxon>Halobacteriales</taxon>
        <taxon>Natronomonadaceae</taxon>
        <taxon>Halomarina</taxon>
    </lineage>
</organism>
<dbReference type="AlphaFoldDB" id="A0ABD5RMG9"/>
<sequence>MADATDGDTPSHVVVREASTEDVPGIRRVAREGWHAAYGDFLAAETVERALYQWYAPAVVERTVTDPDVAYLVAEPADLAAEDVDHTVLGYVSGHAASGRYGSVSSFYVDPDRWGEGIGNALFGRELAVLASNGVERVELEVLAENEVGRGFYESRGFDAVGESADDLFGTVHPVVVYARDV</sequence>
<evidence type="ECO:0000313" key="5">
    <source>
        <dbReference type="Proteomes" id="UP001596099"/>
    </source>
</evidence>
<evidence type="ECO:0000256" key="2">
    <source>
        <dbReference type="ARBA" id="ARBA00023315"/>
    </source>
</evidence>
<evidence type="ECO:0000259" key="3">
    <source>
        <dbReference type="PROSITE" id="PS51186"/>
    </source>
</evidence>
<dbReference type="GO" id="GO:0016746">
    <property type="term" value="F:acyltransferase activity"/>
    <property type="evidence" value="ECO:0007669"/>
    <property type="project" value="UniProtKB-KW"/>
</dbReference>
<keyword evidence="1 4" id="KW-0808">Transferase</keyword>
<dbReference type="SUPFAM" id="SSF55729">
    <property type="entry name" value="Acyl-CoA N-acyltransferases (Nat)"/>
    <property type="match status" value="1"/>
</dbReference>
<keyword evidence="5" id="KW-1185">Reference proteome</keyword>
<name>A0ABD5RMG9_9EURY</name>
<keyword evidence="2 4" id="KW-0012">Acyltransferase</keyword>
<protein>
    <submittedName>
        <fullName evidence="4">GNAT family N-acetyltransferase</fullName>
        <ecNumber evidence="4">2.3.-.-</ecNumber>
    </submittedName>
</protein>
<dbReference type="InterPro" id="IPR000182">
    <property type="entry name" value="GNAT_dom"/>
</dbReference>
<dbReference type="PANTHER" id="PTHR43877">
    <property type="entry name" value="AMINOALKYLPHOSPHONATE N-ACETYLTRANSFERASE-RELATED-RELATED"/>
    <property type="match status" value="1"/>
</dbReference>
<dbReference type="EC" id="2.3.-.-" evidence="4"/>
<reference evidence="4 5" key="1">
    <citation type="journal article" date="2019" name="Int. J. Syst. Evol. Microbiol.">
        <title>The Global Catalogue of Microorganisms (GCM) 10K type strain sequencing project: providing services to taxonomists for standard genome sequencing and annotation.</title>
        <authorList>
            <consortium name="The Broad Institute Genomics Platform"/>
            <consortium name="The Broad Institute Genome Sequencing Center for Infectious Disease"/>
            <person name="Wu L."/>
            <person name="Ma J."/>
        </authorList>
    </citation>
    <scope>NUCLEOTIDE SEQUENCE [LARGE SCALE GENOMIC DNA]</scope>
    <source>
        <strain evidence="4 5">CGMCC 1.12543</strain>
    </source>
</reference>
<gene>
    <name evidence="4" type="ORF">ACFPYI_08920</name>
</gene>
<dbReference type="EMBL" id="JBHSQH010000001">
    <property type="protein sequence ID" value="MFC5971449.1"/>
    <property type="molecule type" value="Genomic_DNA"/>
</dbReference>
<evidence type="ECO:0000256" key="1">
    <source>
        <dbReference type="ARBA" id="ARBA00022679"/>
    </source>
</evidence>
<dbReference type="RefSeq" id="WP_247414346.1">
    <property type="nucleotide sequence ID" value="NZ_JALLGW010000001.1"/>
</dbReference>
<feature type="domain" description="N-acetyltransferase" evidence="3">
    <location>
        <begin position="13"/>
        <end position="182"/>
    </location>
</feature>
<dbReference type="InterPro" id="IPR016181">
    <property type="entry name" value="Acyl_CoA_acyltransferase"/>
</dbReference>
<comment type="caution">
    <text evidence="4">The sequence shown here is derived from an EMBL/GenBank/DDBJ whole genome shotgun (WGS) entry which is preliminary data.</text>
</comment>
<dbReference type="PANTHER" id="PTHR43877:SF1">
    <property type="entry name" value="ACETYLTRANSFERASE"/>
    <property type="match status" value="1"/>
</dbReference>
<dbReference type="Proteomes" id="UP001596099">
    <property type="component" value="Unassembled WGS sequence"/>
</dbReference>
<proteinExistence type="predicted"/>
<dbReference type="Pfam" id="PF00583">
    <property type="entry name" value="Acetyltransf_1"/>
    <property type="match status" value="1"/>
</dbReference>
<dbReference type="CDD" id="cd04301">
    <property type="entry name" value="NAT_SF"/>
    <property type="match status" value="1"/>
</dbReference>
<evidence type="ECO:0000313" key="4">
    <source>
        <dbReference type="EMBL" id="MFC5971449.1"/>
    </source>
</evidence>
<dbReference type="InterPro" id="IPR050832">
    <property type="entry name" value="Bact_Acetyltransf"/>
</dbReference>